<dbReference type="AlphaFoldDB" id="A0A094R1I8"/>
<dbReference type="Gene3D" id="1.10.8.1080">
    <property type="match status" value="1"/>
</dbReference>
<dbReference type="NCBIfam" id="NF009222">
    <property type="entry name" value="PRK12570.1"/>
    <property type="match status" value="1"/>
</dbReference>
<protein>
    <submittedName>
        <fullName evidence="4">N-acetylmuramic acid 6-phosphate etherase</fullName>
    </submittedName>
</protein>
<evidence type="ECO:0000256" key="2">
    <source>
        <dbReference type="ARBA" id="ARBA00023277"/>
    </source>
</evidence>
<dbReference type="InterPro" id="IPR005486">
    <property type="entry name" value="Glucokinase_regulatory_CS"/>
</dbReference>
<dbReference type="GO" id="GO:0009254">
    <property type="term" value="P:peptidoglycan turnover"/>
    <property type="evidence" value="ECO:0007669"/>
    <property type="project" value="TreeGrafter"/>
</dbReference>
<keyword evidence="2" id="KW-0119">Carbohydrate metabolism</keyword>
<dbReference type="GO" id="GO:0016803">
    <property type="term" value="F:ether hydrolase activity"/>
    <property type="evidence" value="ECO:0007669"/>
    <property type="project" value="TreeGrafter"/>
</dbReference>
<name>A0A094R1I8_9ZZZZ</name>
<dbReference type="SUPFAM" id="SSF53697">
    <property type="entry name" value="SIS domain"/>
    <property type="match status" value="1"/>
</dbReference>
<dbReference type="GO" id="GO:0097367">
    <property type="term" value="F:carbohydrate derivative binding"/>
    <property type="evidence" value="ECO:0007669"/>
    <property type="project" value="InterPro"/>
</dbReference>
<dbReference type="Gene3D" id="3.40.50.10490">
    <property type="entry name" value="Glucose-6-phosphate isomerase like protein, domain 1"/>
    <property type="match status" value="1"/>
</dbReference>
<proteinExistence type="inferred from homology"/>
<accession>A0A094R1I8</accession>
<dbReference type="Pfam" id="PF22645">
    <property type="entry name" value="GKRP_SIS_N"/>
    <property type="match status" value="1"/>
</dbReference>
<dbReference type="InterPro" id="IPR001347">
    <property type="entry name" value="SIS_dom"/>
</dbReference>
<dbReference type="PROSITE" id="PS51464">
    <property type="entry name" value="SIS"/>
    <property type="match status" value="1"/>
</dbReference>
<dbReference type="InterPro" id="IPR040190">
    <property type="entry name" value="MURQ/GCKR"/>
</dbReference>
<dbReference type="PANTHER" id="PTHR10088:SF4">
    <property type="entry name" value="GLUCOKINASE REGULATORY PROTEIN"/>
    <property type="match status" value="1"/>
</dbReference>
<comment type="caution">
    <text evidence="4">The sequence shown here is derived from an EMBL/GenBank/DDBJ whole genome shotgun (WGS) entry which is preliminary data.</text>
</comment>
<dbReference type="InterPro" id="IPR005488">
    <property type="entry name" value="Etherase_MurQ"/>
</dbReference>
<dbReference type="NCBIfam" id="NF003915">
    <property type="entry name" value="PRK05441.1"/>
    <property type="match status" value="1"/>
</dbReference>
<dbReference type="FunFam" id="3.40.50.10490:FF:000014">
    <property type="entry name" value="N-acetylmuramic acid 6-phosphate etherase"/>
    <property type="match status" value="1"/>
</dbReference>
<reference evidence="4" key="1">
    <citation type="submission" date="2014-06" db="EMBL/GenBank/DDBJ databases">
        <title>Key roles for freshwater Actinobacteria revealed by deep metagenomic sequencing.</title>
        <authorList>
            <person name="Ghai R."/>
            <person name="Mizuno C.M."/>
            <person name="Picazo A."/>
            <person name="Camacho A."/>
            <person name="Rodriguez-Valera F."/>
        </authorList>
    </citation>
    <scope>NUCLEOTIDE SEQUENCE</scope>
</reference>
<dbReference type="EMBL" id="JNSL01000018">
    <property type="protein sequence ID" value="KGA20911.1"/>
    <property type="molecule type" value="Genomic_DNA"/>
</dbReference>
<organism evidence="4">
    <name type="scientific">freshwater metagenome</name>
    <dbReference type="NCBI Taxonomy" id="449393"/>
    <lineage>
        <taxon>unclassified sequences</taxon>
        <taxon>metagenomes</taxon>
        <taxon>ecological metagenomes</taxon>
    </lineage>
</organism>
<dbReference type="GO" id="GO:0016835">
    <property type="term" value="F:carbon-oxygen lyase activity"/>
    <property type="evidence" value="ECO:0007669"/>
    <property type="project" value="InterPro"/>
</dbReference>
<feature type="domain" description="SIS" evidence="3">
    <location>
        <begin position="60"/>
        <end position="223"/>
    </location>
</feature>
<evidence type="ECO:0000256" key="1">
    <source>
        <dbReference type="ARBA" id="ARBA00023239"/>
    </source>
</evidence>
<dbReference type="GO" id="GO:0046348">
    <property type="term" value="P:amino sugar catabolic process"/>
    <property type="evidence" value="ECO:0007669"/>
    <property type="project" value="InterPro"/>
</dbReference>
<gene>
    <name evidence="4" type="ORF">GM51_4555</name>
</gene>
<dbReference type="Pfam" id="PF20741">
    <property type="entry name" value="GKRP-like_C"/>
    <property type="match status" value="1"/>
</dbReference>
<dbReference type="HAMAP" id="MF_00068">
    <property type="entry name" value="MurQ"/>
    <property type="match status" value="1"/>
</dbReference>
<sequence length="306" mass="32286">MSNVSENLGRLNTEMIDPRFANIDALSTLELLDLFNKNDQSVAESVARVIPTIAEVIQAISNRLSHGGRLIYLGAGTSGRLGVLDASECIPTFSIEDGLVIGLIAGGDAALRKGIEGAEDSRDGAIAELKDLGLSEADVLVGIAASGRTPYAIGALEYTQKIGALAVALTCNPNSEMAKYSDFAIEVDTGPEILAGSTRLKAGTAQKLVLNMISTVTMINLGKTFGNLMIDLQVTNIKLQDRAIRIIQAATQCEVTEAEAKLLEADNQVKVAIAMILLGVSADEARVALKSANSRLREVVKAPHTN</sequence>
<evidence type="ECO:0000259" key="3">
    <source>
        <dbReference type="PROSITE" id="PS51464"/>
    </source>
</evidence>
<evidence type="ECO:0000313" key="4">
    <source>
        <dbReference type="EMBL" id="KGA20911.1"/>
    </source>
</evidence>
<dbReference type="InterPro" id="IPR046348">
    <property type="entry name" value="SIS_dom_sf"/>
</dbReference>
<dbReference type="NCBIfam" id="TIGR00274">
    <property type="entry name" value="N-acetylmuramic acid 6-phosphate etherase"/>
    <property type="match status" value="1"/>
</dbReference>
<keyword evidence="1" id="KW-0456">Lyase</keyword>
<dbReference type="PROSITE" id="PS01272">
    <property type="entry name" value="GCKR"/>
    <property type="match status" value="1"/>
</dbReference>
<dbReference type="PANTHER" id="PTHR10088">
    <property type="entry name" value="GLUCOKINASE REGULATORY PROTEIN"/>
    <property type="match status" value="1"/>
</dbReference>
<dbReference type="CDD" id="cd05007">
    <property type="entry name" value="SIS_Etherase"/>
    <property type="match status" value="1"/>
</dbReference>